<evidence type="ECO:0000256" key="1">
    <source>
        <dbReference type="SAM" id="Phobius"/>
    </source>
</evidence>
<dbReference type="InterPro" id="IPR021762">
    <property type="entry name" value="DUF3325"/>
</dbReference>
<protein>
    <submittedName>
        <fullName evidence="2">DUF3325 domain-containing protein</fullName>
    </submittedName>
</protein>
<evidence type="ECO:0000313" key="3">
    <source>
        <dbReference type="Proteomes" id="UP000249135"/>
    </source>
</evidence>
<keyword evidence="1" id="KW-0812">Transmembrane</keyword>
<organism evidence="2 3">
    <name type="scientific">Variovorax paradoxus</name>
    <dbReference type="NCBI Taxonomy" id="34073"/>
    <lineage>
        <taxon>Bacteria</taxon>
        <taxon>Pseudomonadati</taxon>
        <taxon>Pseudomonadota</taxon>
        <taxon>Betaproteobacteria</taxon>
        <taxon>Burkholderiales</taxon>
        <taxon>Comamonadaceae</taxon>
        <taxon>Variovorax</taxon>
    </lineage>
</organism>
<feature type="transmembrane region" description="Helical" evidence="1">
    <location>
        <begin position="21"/>
        <end position="41"/>
    </location>
</feature>
<reference evidence="2 3" key="1">
    <citation type="submission" date="2017-08" db="EMBL/GenBank/DDBJ databases">
        <title>Infants hospitalized years apart are colonized by the same room-sourced microbial strains.</title>
        <authorList>
            <person name="Brooks B."/>
            <person name="Olm M.R."/>
            <person name="Firek B.A."/>
            <person name="Baker R."/>
            <person name="Thomas B.C."/>
            <person name="Morowitz M.J."/>
            <person name="Banfield J.F."/>
        </authorList>
    </citation>
    <scope>NUCLEOTIDE SEQUENCE [LARGE SCALE GENOMIC DNA]</scope>
    <source>
        <strain evidence="2">S2_005_003_R2_41</strain>
    </source>
</reference>
<accession>A0A2W5P7F0</accession>
<keyword evidence="1" id="KW-1133">Transmembrane helix</keyword>
<feature type="transmembrane region" description="Helical" evidence="1">
    <location>
        <begin position="47"/>
        <end position="65"/>
    </location>
</feature>
<evidence type="ECO:0000313" key="2">
    <source>
        <dbReference type="EMBL" id="PZQ59999.1"/>
    </source>
</evidence>
<feature type="transmembrane region" description="Helical" evidence="1">
    <location>
        <begin position="72"/>
        <end position="93"/>
    </location>
</feature>
<proteinExistence type="predicted"/>
<comment type="caution">
    <text evidence="2">The sequence shown here is derived from an EMBL/GenBank/DDBJ whole genome shotgun (WGS) entry which is preliminary data.</text>
</comment>
<dbReference type="AlphaFoldDB" id="A0A2W5P7F0"/>
<name>A0A2W5P7F0_VARPD</name>
<gene>
    <name evidence="2" type="ORF">DI563_29870</name>
</gene>
<keyword evidence="1" id="KW-0472">Membrane</keyword>
<dbReference type="EMBL" id="QFPP01000715">
    <property type="protein sequence ID" value="PZQ59999.1"/>
    <property type="molecule type" value="Genomic_DNA"/>
</dbReference>
<sequence length="94" mass="9644">MDRHHEDAYGRGSSPGRRRPWLQAGGALLLAGSLLACLRLQGGSVGWVLWFGVLTAGALGTVAVATWQPRLAARVGGAAAVLALLAGLASMLLI</sequence>
<dbReference type="Pfam" id="PF11804">
    <property type="entry name" value="DUF3325"/>
    <property type="match status" value="1"/>
</dbReference>
<dbReference type="Proteomes" id="UP000249135">
    <property type="component" value="Unassembled WGS sequence"/>
</dbReference>